<feature type="domain" description="Fibronectin type-III" evidence="3">
    <location>
        <begin position="188"/>
        <end position="279"/>
    </location>
</feature>
<evidence type="ECO:0000259" key="3">
    <source>
        <dbReference type="PROSITE" id="PS50853"/>
    </source>
</evidence>
<dbReference type="InterPro" id="IPR036116">
    <property type="entry name" value="FN3_sf"/>
</dbReference>
<name>A0A9W6KXI7_9ACTN</name>
<keyword evidence="1" id="KW-0378">Hydrolase</keyword>
<protein>
    <recommendedName>
        <fullName evidence="3">Fibronectin type-III domain-containing protein</fullName>
    </recommendedName>
</protein>
<gene>
    <name evidence="4" type="ORF">GCM10017581_102760</name>
</gene>
<evidence type="ECO:0000256" key="2">
    <source>
        <dbReference type="ARBA" id="ARBA00023326"/>
    </source>
</evidence>
<dbReference type="GO" id="GO:0016798">
    <property type="term" value="F:hydrolase activity, acting on glycosyl bonds"/>
    <property type="evidence" value="ECO:0007669"/>
    <property type="project" value="UniProtKB-KW"/>
</dbReference>
<dbReference type="GO" id="GO:0000272">
    <property type="term" value="P:polysaccharide catabolic process"/>
    <property type="evidence" value="ECO:0007669"/>
    <property type="project" value="UniProtKB-KW"/>
</dbReference>
<dbReference type="InterPro" id="IPR013783">
    <property type="entry name" value="Ig-like_fold"/>
</dbReference>
<dbReference type="InterPro" id="IPR003961">
    <property type="entry name" value="FN3_dom"/>
</dbReference>
<dbReference type="PROSITE" id="PS50853">
    <property type="entry name" value="FN3"/>
    <property type="match status" value="1"/>
</dbReference>
<keyword evidence="2" id="KW-0624">Polysaccharide degradation</keyword>
<dbReference type="Gene3D" id="2.60.120.260">
    <property type="entry name" value="Galactose-binding domain-like"/>
    <property type="match status" value="1"/>
</dbReference>
<dbReference type="Proteomes" id="UP001143480">
    <property type="component" value="Unassembled WGS sequence"/>
</dbReference>
<dbReference type="RefSeq" id="WP_261958764.1">
    <property type="nucleotide sequence ID" value="NZ_BAAAXA010000001.1"/>
</dbReference>
<dbReference type="SUPFAM" id="SSF49785">
    <property type="entry name" value="Galactose-binding domain-like"/>
    <property type="match status" value="1"/>
</dbReference>
<keyword evidence="2" id="KW-0119">Carbohydrate metabolism</keyword>
<evidence type="ECO:0000256" key="1">
    <source>
        <dbReference type="ARBA" id="ARBA00023295"/>
    </source>
</evidence>
<evidence type="ECO:0000313" key="5">
    <source>
        <dbReference type="Proteomes" id="UP001143480"/>
    </source>
</evidence>
<dbReference type="CDD" id="cd00063">
    <property type="entry name" value="FN3"/>
    <property type="match status" value="1"/>
</dbReference>
<sequence>MPFDKPRPRRSNLAWPGLAAFAAILLLAAGTPGRIGDVRLAAAVDITDMPGTITDQWGTATGSESVDKAIDNTPYRKYFTYSGAGWIQFEAATAAVVTSYSLTSANDWPDRDPRSWVFEASTTGTTWTPLDTRTNQTFITGFHTNTYSFSNTASYRYYRLRVTATNGSTNMQLGEWKIFGTTTATTPAPAAPSGFTATPGSDVIRLTWTDNTRWETAYRVERSTNGTTWSALAVLPGSTTQYFNLKLPASTHYYYRVRAEGVAGNSAWVTVDNTTTSATPATSWTETWHAPNEVLTRYYYDANIAVYRDPGLASTDLTWAKDYAKQIWEYVQANYGDLSGQRLYEVMHDGAGSGGFALSQFDPNTLFRDVNDMSGDGWANTDLNEDVIAHEMNHAVEFTAFGVNGSPAYAIWHDSKWAEIFQYDCYLGTGRTTDATRWKNAKLATSDNFPVANTFWFRDWFYPIYQNYGGKLALNKFFQLLAQNFHKFDGVYARDLNWGEFVHFWSGAAGVNLKPLATTAFGGWPADWQAQFVQAQADYPAVTYTP</sequence>
<reference evidence="4" key="2">
    <citation type="submission" date="2023-01" db="EMBL/GenBank/DDBJ databases">
        <authorList>
            <person name="Sun Q."/>
            <person name="Evtushenko L."/>
        </authorList>
    </citation>
    <scope>NUCLEOTIDE SEQUENCE</scope>
    <source>
        <strain evidence="4">VKM Ac-1321</strain>
    </source>
</reference>
<keyword evidence="5" id="KW-1185">Reference proteome</keyword>
<dbReference type="InterPro" id="IPR008979">
    <property type="entry name" value="Galactose-bd-like_sf"/>
</dbReference>
<evidence type="ECO:0000313" key="4">
    <source>
        <dbReference type="EMBL" id="GLL08509.1"/>
    </source>
</evidence>
<dbReference type="SMART" id="SM00060">
    <property type="entry name" value="FN3"/>
    <property type="match status" value="2"/>
</dbReference>
<accession>A0A9W6KXI7</accession>
<proteinExistence type="predicted"/>
<reference evidence="4" key="1">
    <citation type="journal article" date="2014" name="Int. J. Syst. Evol. Microbiol.">
        <title>Complete genome sequence of Corynebacterium casei LMG S-19264T (=DSM 44701T), isolated from a smear-ripened cheese.</title>
        <authorList>
            <consortium name="US DOE Joint Genome Institute (JGI-PGF)"/>
            <person name="Walter F."/>
            <person name="Albersmeier A."/>
            <person name="Kalinowski J."/>
            <person name="Ruckert C."/>
        </authorList>
    </citation>
    <scope>NUCLEOTIDE SEQUENCE</scope>
    <source>
        <strain evidence="4">VKM Ac-1321</strain>
    </source>
</reference>
<organism evidence="4 5">
    <name type="scientific">Dactylosporangium matsuzakiense</name>
    <dbReference type="NCBI Taxonomy" id="53360"/>
    <lineage>
        <taxon>Bacteria</taxon>
        <taxon>Bacillati</taxon>
        <taxon>Actinomycetota</taxon>
        <taxon>Actinomycetes</taxon>
        <taxon>Micromonosporales</taxon>
        <taxon>Micromonosporaceae</taxon>
        <taxon>Dactylosporangium</taxon>
    </lineage>
</organism>
<keyword evidence="1" id="KW-0326">Glycosidase</keyword>
<dbReference type="AlphaFoldDB" id="A0A9W6KXI7"/>
<dbReference type="SUPFAM" id="SSF49265">
    <property type="entry name" value="Fibronectin type III"/>
    <property type="match status" value="1"/>
</dbReference>
<dbReference type="EMBL" id="BSFP01000153">
    <property type="protein sequence ID" value="GLL08509.1"/>
    <property type="molecule type" value="Genomic_DNA"/>
</dbReference>
<comment type="caution">
    <text evidence="4">The sequence shown here is derived from an EMBL/GenBank/DDBJ whole genome shotgun (WGS) entry which is preliminary data.</text>
</comment>
<dbReference type="Gene3D" id="2.60.40.10">
    <property type="entry name" value="Immunoglobulins"/>
    <property type="match status" value="1"/>
</dbReference>